<evidence type="ECO:0000256" key="3">
    <source>
        <dbReference type="ARBA" id="ARBA00022553"/>
    </source>
</evidence>
<accession>A0ABV9W1C2</accession>
<feature type="domain" description="Signal transduction histidine kinase subgroup 3 dimerisation and phosphoacceptor" evidence="10">
    <location>
        <begin position="55"/>
        <end position="119"/>
    </location>
</feature>
<keyword evidence="8" id="KW-0902">Two-component regulatory system</keyword>
<dbReference type="EMBL" id="JBHSIU010000039">
    <property type="protein sequence ID" value="MFC5001809.1"/>
    <property type="molecule type" value="Genomic_DNA"/>
</dbReference>
<dbReference type="InterPro" id="IPR036890">
    <property type="entry name" value="HATPase_C_sf"/>
</dbReference>
<evidence type="ECO:0000259" key="9">
    <source>
        <dbReference type="Pfam" id="PF02518"/>
    </source>
</evidence>
<dbReference type="PANTHER" id="PTHR24421">
    <property type="entry name" value="NITRATE/NITRITE SENSOR PROTEIN NARX-RELATED"/>
    <property type="match status" value="1"/>
</dbReference>
<dbReference type="Proteomes" id="UP001595912">
    <property type="component" value="Unassembled WGS sequence"/>
</dbReference>
<comment type="caution">
    <text evidence="11">The sequence shown here is derived from an EMBL/GenBank/DDBJ whole genome shotgun (WGS) entry which is preliminary data.</text>
</comment>
<evidence type="ECO:0000256" key="6">
    <source>
        <dbReference type="ARBA" id="ARBA00022777"/>
    </source>
</evidence>
<dbReference type="SUPFAM" id="SSF55874">
    <property type="entry name" value="ATPase domain of HSP90 chaperone/DNA topoisomerase II/histidine kinase"/>
    <property type="match status" value="1"/>
</dbReference>
<evidence type="ECO:0000256" key="4">
    <source>
        <dbReference type="ARBA" id="ARBA00022679"/>
    </source>
</evidence>
<dbReference type="Gene3D" id="1.20.5.1930">
    <property type="match status" value="1"/>
</dbReference>
<evidence type="ECO:0000256" key="5">
    <source>
        <dbReference type="ARBA" id="ARBA00022741"/>
    </source>
</evidence>
<evidence type="ECO:0000256" key="1">
    <source>
        <dbReference type="ARBA" id="ARBA00000085"/>
    </source>
</evidence>
<keyword evidence="5" id="KW-0547">Nucleotide-binding</keyword>
<dbReference type="Gene3D" id="3.30.565.10">
    <property type="entry name" value="Histidine kinase-like ATPase, C-terminal domain"/>
    <property type="match status" value="1"/>
</dbReference>
<dbReference type="PANTHER" id="PTHR24421:SF10">
    <property type="entry name" value="NITRATE_NITRITE SENSOR PROTEIN NARQ"/>
    <property type="match status" value="1"/>
</dbReference>
<name>A0ABV9W1C2_9ACTN</name>
<proteinExistence type="predicted"/>
<keyword evidence="4" id="KW-0808">Transferase</keyword>
<feature type="domain" description="Histidine kinase/HSP90-like ATPase" evidence="9">
    <location>
        <begin position="156"/>
        <end position="242"/>
    </location>
</feature>
<dbReference type="Pfam" id="PF07730">
    <property type="entry name" value="HisKA_3"/>
    <property type="match status" value="1"/>
</dbReference>
<keyword evidence="6 11" id="KW-0418">Kinase</keyword>
<evidence type="ECO:0000313" key="11">
    <source>
        <dbReference type="EMBL" id="MFC5001809.1"/>
    </source>
</evidence>
<dbReference type="GO" id="GO:0016301">
    <property type="term" value="F:kinase activity"/>
    <property type="evidence" value="ECO:0007669"/>
    <property type="project" value="UniProtKB-KW"/>
</dbReference>
<dbReference type="Pfam" id="PF02518">
    <property type="entry name" value="HATPase_c"/>
    <property type="match status" value="1"/>
</dbReference>
<gene>
    <name evidence="11" type="ORF">ACFPIJ_28720</name>
</gene>
<dbReference type="CDD" id="cd16917">
    <property type="entry name" value="HATPase_UhpB-NarQ-NarX-like"/>
    <property type="match status" value="1"/>
</dbReference>
<dbReference type="RefSeq" id="WP_380119292.1">
    <property type="nucleotide sequence ID" value="NZ_JBHSIU010000039.1"/>
</dbReference>
<reference evidence="12" key="1">
    <citation type="journal article" date="2019" name="Int. J. Syst. Evol. Microbiol.">
        <title>The Global Catalogue of Microorganisms (GCM) 10K type strain sequencing project: providing services to taxonomists for standard genome sequencing and annotation.</title>
        <authorList>
            <consortium name="The Broad Institute Genomics Platform"/>
            <consortium name="The Broad Institute Genome Sequencing Center for Infectious Disease"/>
            <person name="Wu L."/>
            <person name="Ma J."/>
        </authorList>
    </citation>
    <scope>NUCLEOTIDE SEQUENCE [LARGE SCALE GENOMIC DNA]</scope>
    <source>
        <strain evidence="12">CGMCC 4.7152</strain>
    </source>
</reference>
<dbReference type="InterPro" id="IPR011712">
    <property type="entry name" value="Sig_transdc_His_kin_sub3_dim/P"/>
</dbReference>
<dbReference type="InterPro" id="IPR050482">
    <property type="entry name" value="Sensor_HK_TwoCompSys"/>
</dbReference>
<evidence type="ECO:0000259" key="10">
    <source>
        <dbReference type="Pfam" id="PF07730"/>
    </source>
</evidence>
<keyword evidence="7" id="KW-0067">ATP-binding</keyword>
<keyword evidence="3" id="KW-0597">Phosphoprotein</keyword>
<evidence type="ECO:0000256" key="2">
    <source>
        <dbReference type="ARBA" id="ARBA00012438"/>
    </source>
</evidence>
<keyword evidence="12" id="KW-1185">Reference proteome</keyword>
<dbReference type="InterPro" id="IPR003594">
    <property type="entry name" value="HATPase_dom"/>
</dbReference>
<dbReference type="EC" id="2.7.13.3" evidence="2"/>
<sequence length="245" mass="25952">MALVVSSKPEPIPLEAEARLADFTELVATAIANADSRAQLTASRARIVAAADDARRRFERDLHDGAQQRLVSLCLELRMAEASLPAELDTVKEPLSQTAKGLTGVFDDLREIARGIHPAILSKGGLGPALKTLARRSGVPVELNLDIGEQLPERVEVAAYYVVSEVLTNATKHARASVVRVDVEVEGAILRILTQDDGIGGADPGRGSGLIGLQDRVETLGGHMEIVSPVGHGTTLLVKIPIDGV</sequence>
<comment type="catalytic activity">
    <reaction evidence="1">
        <text>ATP + protein L-histidine = ADP + protein N-phospho-L-histidine.</text>
        <dbReference type="EC" id="2.7.13.3"/>
    </reaction>
</comment>
<protein>
    <recommendedName>
        <fullName evidence="2">histidine kinase</fullName>
        <ecNumber evidence="2">2.7.13.3</ecNumber>
    </recommendedName>
</protein>
<evidence type="ECO:0000256" key="8">
    <source>
        <dbReference type="ARBA" id="ARBA00023012"/>
    </source>
</evidence>
<evidence type="ECO:0000256" key="7">
    <source>
        <dbReference type="ARBA" id="ARBA00022840"/>
    </source>
</evidence>
<organism evidence="11 12">
    <name type="scientific">Dactylosporangium cerinum</name>
    <dbReference type="NCBI Taxonomy" id="1434730"/>
    <lineage>
        <taxon>Bacteria</taxon>
        <taxon>Bacillati</taxon>
        <taxon>Actinomycetota</taxon>
        <taxon>Actinomycetes</taxon>
        <taxon>Micromonosporales</taxon>
        <taxon>Micromonosporaceae</taxon>
        <taxon>Dactylosporangium</taxon>
    </lineage>
</organism>
<evidence type="ECO:0000313" key="12">
    <source>
        <dbReference type="Proteomes" id="UP001595912"/>
    </source>
</evidence>